<evidence type="ECO:0000256" key="7">
    <source>
        <dbReference type="ARBA" id="ARBA00024725"/>
    </source>
</evidence>
<dbReference type="InterPro" id="IPR003593">
    <property type="entry name" value="AAA+_ATPase"/>
</dbReference>
<evidence type="ECO:0000256" key="3">
    <source>
        <dbReference type="ARBA" id="ARBA00022741"/>
    </source>
</evidence>
<dbReference type="InterPro" id="IPR011527">
    <property type="entry name" value="ABC1_TM_dom"/>
</dbReference>
<evidence type="ECO:0000259" key="10">
    <source>
        <dbReference type="PROSITE" id="PS50929"/>
    </source>
</evidence>
<gene>
    <name evidence="11" type="ORF">SAMN05444370_103241</name>
</gene>
<evidence type="ECO:0000256" key="8">
    <source>
        <dbReference type="SAM" id="Phobius"/>
    </source>
</evidence>
<dbReference type="SUPFAM" id="SSF52540">
    <property type="entry name" value="P-loop containing nucleoside triphosphate hydrolases"/>
    <property type="match status" value="1"/>
</dbReference>
<dbReference type="PANTHER" id="PTHR24221">
    <property type="entry name" value="ATP-BINDING CASSETTE SUB-FAMILY B"/>
    <property type="match status" value="1"/>
</dbReference>
<dbReference type="EMBL" id="FNQM01000003">
    <property type="protein sequence ID" value="SEA14765.1"/>
    <property type="molecule type" value="Genomic_DNA"/>
</dbReference>
<comment type="subcellular location">
    <subcellularLocation>
        <location evidence="1">Cell membrane</location>
        <topology evidence="1">Multi-pass membrane protein</topology>
    </subcellularLocation>
</comment>
<keyword evidence="2 8" id="KW-0812">Transmembrane</keyword>
<dbReference type="SUPFAM" id="SSF90123">
    <property type="entry name" value="ABC transporter transmembrane region"/>
    <property type="match status" value="1"/>
</dbReference>
<dbReference type="InterPro" id="IPR027417">
    <property type="entry name" value="P-loop_NTPase"/>
</dbReference>
<evidence type="ECO:0000256" key="1">
    <source>
        <dbReference type="ARBA" id="ARBA00004651"/>
    </source>
</evidence>
<sequence length="616" mass="66787">MFRFFERLVAPFDGMPETAPPATFWAYLADHLRPFRRVLGFITLTGLATALVETGLIYYAGHVVDLLAEGEDGFWSRNGLELVLISAFVLLLRPVAITLNHLLLNQALSTNLLERVRWRAHRHLLGQSIGFHQNDFAGRLANRVMQTGPAVEDSAFMSFEALWYAAAYFIGALLVLSEIDWRLSIPLLLWLLIYLALLRALIPAIGRASQKYSAARSTLTGRIVDSYSNIATVKLFAHGRREEAFALSAMKSSRLRFARMLRLMTLMMAGIAAVNGLVIVAVVGAAIWLWSLGDASIGAVSAAAALTLRLNGMTGWIMWVTSQLFQHAGVIREGMESISQPHDVTDAPGASDLKVTGGEIAFRGLRHHYGKQGGGLEGIDLVIRPGERVGLVGRSGAGKSTLVNLLLRFQDPEAGRIEIDGQDVRSVTQDSLRRRIGMVTQDTALLHRSVRDNILYGRPEAGEAAMVAAARRVSAHDFILGLRDFNGRSGYEAHVGERGVKLSGGQRQRIALARVVLKDAPILVLDEATSALDSEVEAEIQAALTGLMAGKTVIAIAHRLSTIAQMDRIVVLDGGRVAEQGPHAELLAARGLYAGFWARQSGGFIGLEDAGPAAAE</sequence>
<feature type="transmembrane region" description="Helical" evidence="8">
    <location>
        <begin position="80"/>
        <end position="103"/>
    </location>
</feature>
<keyword evidence="12" id="KW-1185">Reference proteome</keyword>
<keyword evidence="4 11" id="KW-0067">ATP-binding</keyword>
<protein>
    <submittedName>
        <fullName evidence="11">ATP-binding cassette, subfamily B, multidrug efflux pump</fullName>
    </submittedName>
</protein>
<feature type="transmembrane region" description="Helical" evidence="8">
    <location>
        <begin position="183"/>
        <end position="202"/>
    </location>
</feature>
<dbReference type="GO" id="GO:0034040">
    <property type="term" value="F:ATPase-coupled lipid transmembrane transporter activity"/>
    <property type="evidence" value="ECO:0007669"/>
    <property type="project" value="TreeGrafter"/>
</dbReference>
<feature type="domain" description="ABC transporter" evidence="9">
    <location>
        <begin position="360"/>
        <end position="599"/>
    </location>
</feature>
<dbReference type="Pfam" id="PF00005">
    <property type="entry name" value="ABC_tran"/>
    <property type="match status" value="1"/>
</dbReference>
<evidence type="ECO:0000256" key="5">
    <source>
        <dbReference type="ARBA" id="ARBA00022989"/>
    </source>
</evidence>
<feature type="transmembrane region" description="Helical" evidence="8">
    <location>
        <begin position="38"/>
        <end position="60"/>
    </location>
</feature>
<dbReference type="GO" id="GO:0005524">
    <property type="term" value="F:ATP binding"/>
    <property type="evidence" value="ECO:0007669"/>
    <property type="project" value="UniProtKB-KW"/>
</dbReference>
<dbReference type="GO" id="GO:0016887">
    <property type="term" value="F:ATP hydrolysis activity"/>
    <property type="evidence" value="ECO:0007669"/>
    <property type="project" value="InterPro"/>
</dbReference>
<dbReference type="InterPro" id="IPR039421">
    <property type="entry name" value="Type_1_exporter"/>
</dbReference>
<keyword evidence="3" id="KW-0547">Nucleotide-binding</keyword>
<dbReference type="Gene3D" id="1.20.1560.10">
    <property type="entry name" value="ABC transporter type 1, transmembrane domain"/>
    <property type="match status" value="1"/>
</dbReference>
<dbReference type="PROSITE" id="PS00211">
    <property type="entry name" value="ABC_TRANSPORTER_1"/>
    <property type="match status" value="1"/>
</dbReference>
<organism evidence="11 12">
    <name type="scientific">Rubrimonas cliftonensis</name>
    <dbReference type="NCBI Taxonomy" id="89524"/>
    <lineage>
        <taxon>Bacteria</taxon>
        <taxon>Pseudomonadati</taxon>
        <taxon>Pseudomonadota</taxon>
        <taxon>Alphaproteobacteria</taxon>
        <taxon>Rhodobacterales</taxon>
        <taxon>Paracoccaceae</taxon>
        <taxon>Rubrimonas</taxon>
    </lineage>
</organism>
<evidence type="ECO:0000259" key="9">
    <source>
        <dbReference type="PROSITE" id="PS50893"/>
    </source>
</evidence>
<accession>A0A1H3YT70</accession>
<dbReference type="InterPro" id="IPR017871">
    <property type="entry name" value="ABC_transporter-like_CS"/>
</dbReference>
<dbReference type="GO" id="GO:0005886">
    <property type="term" value="C:plasma membrane"/>
    <property type="evidence" value="ECO:0007669"/>
    <property type="project" value="UniProtKB-SubCell"/>
</dbReference>
<feature type="transmembrane region" description="Helical" evidence="8">
    <location>
        <begin position="263"/>
        <end position="290"/>
    </location>
</feature>
<evidence type="ECO:0000256" key="4">
    <source>
        <dbReference type="ARBA" id="ARBA00022840"/>
    </source>
</evidence>
<dbReference type="InterPro" id="IPR036640">
    <property type="entry name" value="ABC1_TM_sf"/>
</dbReference>
<evidence type="ECO:0000313" key="11">
    <source>
        <dbReference type="EMBL" id="SEA14765.1"/>
    </source>
</evidence>
<dbReference type="Pfam" id="PF00664">
    <property type="entry name" value="ABC_membrane"/>
    <property type="match status" value="1"/>
</dbReference>
<dbReference type="FunFam" id="3.40.50.300:FF:000218">
    <property type="entry name" value="Multidrug ABC transporter ATP-binding protein"/>
    <property type="match status" value="1"/>
</dbReference>
<feature type="domain" description="ABC transmembrane type-1" evidence="10">
    <location>
        <begin position="41"/>
        <end position="326"/>
    </location>
</feature>
<dbReference type="OrthoDB" id="9808328at2"/>
<feature type="transmembrane region" description="Helical" evidence="8">
    <location>
        <begin position="161"/>
        <end position="177"/>
    </location>
</feature>
<evidence type="ECO:0000256" key="6">
    <source>
        <dbReference type="ARBA" id="ARBA00023136"/>
    </source>
</evidence>
<dbReference type="SMART" id="SM00382">
    <property type="entry name" value="AAA"/>
    <property type="match status" value="1"/>
</dbReference>
<dbReference type="Gene3D" id="3.40.50.300">
    <property type="entry name" value="P-loop containing nucleotide triphosphate hydrolases"/>
    <property type="match status" value="1"/>
</dbReference>
<dbReference type="PROSITE" id="PS50929">
    <property type="entry name" value="ABC_TM1F"/>
    <property type="match status" value="1"/>
</dbReference>
<dbReference type="RefSeq" id="WP_093251587.1">
    <property type="nucleotide sequence ID" value="NZ_FNQM01000003.1"/>
</dbReference>
<dbReference type="PROSITE" id="PS50893">
    <property type="entry name" value="ABC_TRANSPORTER_2"/>
    <property type="match status" value="1"/>
</dbReference>
<evidence type="ECO:0000313" key="12">
    <source>
        <dbReference type="Proteomes" id="UP000198703"/>
    </source>
</evidence>
<dbReference type="STRING" id="89524.SAMN05444370_103241"/>
<dbReference type="GO" id="GO:0140359">
    <property type="term" value="F:ABC-type transporter activity"/>
    <property type="evidence" value="ECO:0007669"/>
    <property type="project" value="InterPro"/>
</dbReference>
<proteinExistence type="predicted"/>
<dbReference type="PANTHER" id="PTHR24221:SF203">
    <property type="entry name" value="ATP-BINDING_PERMEASE FUSION ABC TRANSPORTER-RELATED"/>
    <property type="match status" value="1"/>
</dbReference>
<comment type="function">
    <text evidence="7">Part of an ABC transporter complex. Transmembrane domains (TMD) form a pore in the inner membrane and the ATP-binding domain (NBD) is responsible for energy generation.</text>
</comment>
<dbReference type="InterPro" id="IPR003439">
    <property type="entry name" value="ABC_transporter-like_ATP-bd"/>
</dbReference>
<evidence type="ECO:0000256" key="2">
    <source>
        <dbReference type="ARBA" id="ARBA00022692"/>
    </source>
</evidence>
<keyword evidence="5 8" id="KW-1133">Transmembrane helix</keyword>
<keyword evidence="6 8" id="KW-0472">Membrane</keyword>
<reference evidence="11 12" key="1">
    <citation type="submission" date="2016-10" db="EMBL/GenBank/DDBJ databases">
        <authorList>
            <person name="de Groot N.N."/>
        </authorList>
    </citation>
    <scope>NUCLEOTIDE SEQUENCE [LARGE SCALE GENOMIC DNA]</scope>
    <source>
        <strain evidence="11 12">DSM 15345</strain>
    </source>
</reference>
<dbReference type="Proteomes" id="UP000198703">
    <property type="component" value="Unassembled WGS sequence"/>
</dbReference>
<dbReference type="AlphaFoldDB" id="A0A1H3YT70"/>
<name>A0A1H3YT70_9RHOB</name>